<evidence type="ECO:0000313" key="1">
    <source>
        <dbReference type="EMBL" id="KAF2579142.1"/>
    </source>
</evidence>
<dbReference type="InterPro" id="IPR012348">
    <property type="entry name" value="RNR-like"/>
</dbReference>
<dbReference type="EMBL" id="QGKW02001660">
    <property type="protein sequence ID" value="KAF2579142.1"/>
    <property type="molecule type" value="Genomic_DNA"/>
</dbReference>
<organism evidence="1 2">
    <name type="scientific">Brassica cretica</name>
    <name type="common">Mustard</name>
    <dbReference type="NCBI Taxonomy" id="69181"/>
    <lineage>
        <taxon>Eukaryota</taxon>
        <taxon>Viridiplantae</taxon>
        <taxon>Streptophyta</taxon>
        <taxon>Embryophyta</taxon>
        <taxon>Tracheophyta</taxon>
        <taxon>Spermatophyta</taxon>
        <taxon>Magnoliopsida</taxon>
        <taxon>eudicotyledons</taxon>
        <taxon>Gunneridae</taxon>
        <taxon>Pentapetalae</taxon>
        <taxon>rosids</taxon>
        <taxon>malvids</taxon>
        <taxon>Brassicales</taxon>
        <taxon>Brassicaceae</taxon>
        <taxon>Brassiceae</taxon>
        <taxon>Brassica</taxon>
    </lineage>
</organism>
<gene>
    <name evidence="1" type="ORF">F2Q68_00002568</name>
</gene>
<dbReference type="Gene3D" id="1.10.620.20">
    <property type="entry name" value="Ribonucleotide Reductase, subunit A"/>
    <property type="match status" value="1"/>
</dbReference>
<accession>A0A8S9JCL4</accession>
<reference evidence="1" key="1">
    <citation type="submission" date="2019-12" db="EMBL/GenBank/DDBJ databases">
        <title>Genome sequencing and annotation of Brassica cretica.</title>
        <authorList>
            <person name="Studholme D.J."/>
            <person name="Sarris P.F."/>
        </authorList>
    </citation>
    <scope>NUCLEOTIDE SEQUENCE</scope>
    <source>
        <strain evidence="1">PFS-001/15</strain>
        <tissue evidence="1">Leaf</tissue>
    </source>
</reference>
<sequence length="103" mass="11294">MAMSMDRIVVSPSSYVCRPSQARGSRSSVVSMASTIRSASTEVTNGKKLYIPPREVHVQVRHSMPPQKLEIFKSLEGWADETLLTYLKPVENQGAEGEVQGAS</sequence>
<comment type="caution">
    <text evidence="1">The sequence shown here is derived from an EMBL/GenBank/DDBJ whole genome shotgun (WGS) entry which is preliminary data.</text>
</comment>
<name>A0A8S9JCL4_BRACR</name>
<dbReference type="Proteomes" id="UP000712281">
    <property type="component" value="Unassembled WGS sequence"/>
</dbReference>
<proteinExistence type="predicted"/>
<evidence type="ECO:0000313" key="2">
    <source>
        <dbReference type="Proteomes" id="UP000712281"/>
    </source>
</evidence>
<protein>
    <recommendedName>
        <fullName evidence="3">Stearoyl-[acyl-carrier-protein] 9-desaturase</fullName>
    </recommendedName>
</protein>
<dbReference type="AlphaFoldDB" id="A0A8S9JCL4"/>
<evidence type="ECO:0008006" key="3">
    <source>
        <dbReference type="Google" id="ProtNLM"/>
    </source>
</evidence>
<dbReference type="GO" id="GO:0016491">
    <property type="term" value="F:oxidoreductase activity"/>
    <property type="evidence" value="ECO:0007669"/>
    <property type="project" value="InterPro"/>
</dbReference>